<sequence length="96" mass="10876">MTLEELLSYDGYDYNKIHNFVVTKGLQNVTPDDLDKIVEKYGKDVLGIVDFFNLYSIVSTNYANKTMKKWTICTGIMTIIVTIATVINLILFASTL</sequence>
<comment type="caution">
    <text evidence="2">The sequence shown here is derived from an EMBL/GenBank/DDBJ whole genome shotgun (WGS) entry which is preliminary data.</text>
</comment>
<proteinExistence type="predicted"/>
<protein>
    <submittedName>
        <fullName evidence="2">Uncharacterized protein</fullName>
    </submittedName>
</protein>
<name>A0AB36T7F4_9BACI</name>
<organism evidence="2 3">
    <name type="scientific">Bacillus toyonensis</name>
    <dbReference type="NCBI Taxonomy" id="155322"/>
    <lineage>
        <taxon>Bacteria</taxon>
        <taxon>Bacillati</taxon>
        <taxon>Bacillota</taxon>
        <taxon>Bacilli</taxon>
        <taxon>Bacillales</taxon>
        <taxon>Bacillaceae</taxon>
        <taxon>Bacillus</taxon>
        <taxon>Bacillus cereus group</taxon>
    </lineage>
</organism>
<gene>
    <name evidence="2" type="ORF">CN551_07490</name>
</gene>
<dbReference type="AlphaFoldDB" id="A0AB36T7F4"/>
<dbReference type="Proteomes" id="UP000220078">
    <property type="component" value="Unassembled WGS sequence"/>
</dbReference>
<reference evidence="2 3" key="1">
    <citation type="submission" date="2017-09" db="EMBL/GenBank/DDBJ databases">
        <title>Large-scale bioinformatics analysis of Bacillus genomes uncovers conserved roles of natural products in bacterial physiology.</title>
        <authorList>
            <consortium name="Agbiome Team Llc"/>
            <person name="Bleich R.M."/>
            <person name="Kirk G.J."/>
            <person name="Santa Maria K.C."/>
            <person name="Allen S.E."/>
            <person name="Farag S."/>
            <person name="Shank E.A."/>
            <person name="Bowers A."/>
        </authorList>
    </citation>
    <scope>NUCLEOTIDE SEQUENCE [LARGE SCALE GENOMIC DNA]</scope>
    <source>
        <strain evidence="2 3">AFS027629</strain>
    </source>
</reference>
<accession>A0AB36T7F4</accession>
<evidence type="ECO:0000313" key="3">
    <source>
        <dbReference type="Proteomes" id="UP000220078"/>
    </source>
</evidence>
<keyword evidence="1" id="KW-1133">Transmembrane helix</keyword>
<keyword evidence="1" id="KW-0472">Membrane</keyword>
<keyword evidence="1" id="KW-0812">Transmembrane</keyword>
<dbReference type="RefSeq" id="WP_097879285.1">
    <property type="nucleotide sequence ID" value="NZ_NUAP01000018.1"/>
</dbReference>
<dbReference type="EMBL" id="NUAP01000018">
    <property type="protein sequence ID" value="PEN90169.1"/>
    <property type="molecule type" value="Genomic_DNA"/>
</dbReference>
<evidence type="ECO:0000313" key="2">
    <source>
        <dbReference type="EMBL" id="PEN90169.1"/>
    </source>
</evidence>
<evidence type="ECO:0000256" key="1">
    <source>
        <dbReference type="SAM" id="Phobius"/>
    </source>
</evidence>
<feature type="transmembrane region" description="Helical" evidence="1">
    <location>
        <begin position="70"/>
        <end position="93"/>
    </location>
</feature>